<evidence type="ECO:0000256" key="2">
    <source>
        <dbReference type="ARBA" id="ARBA00004448"/>
    </source>
</evidence>
<feature type="domain" description="NADH:quinone oxidoreductase/Mrp antiporter transmembrane" evidence="19">
    <location>
        <begin position="105"/>
        <end position="383"/>
    </location>
</feature>
<dbReference type="Pfam" id="PF00361">
    <property type="entry name" value="Proton_antipo_M"/>
    <property type="match status" value="1"/>
</dbReference>
<evidence type="ECO:0000256" key="11">
    <source>
        <dbReference type="ARBA" id="ARBA00022989"/>
    </source>
</evidence>
<feature type="transmembrane region" description="Helical" evidence="18">
    <location>
        <begin position="241"/>
        <end position="260"/>
    </location>
</feature>
<dbReference type="InterPro" id="IPR001750">
    <property type="entry name" value="ND/Mrp_TM"/>
</dbReference>
<feature type="transmembrane region" description="Helical" evidence="18">
    <location>
        <begin position="267"/>
        <end position="285"/>
    </location>
</feature>
<comment type="catalytic activity">
    <reaction evidence="17">
        <text>a ubiquinone + NADH + 5 H(+)(in) = a ubiquinol + NAD(+) + 4 H(+)(out)</text>
        <dbReference type="Rhea" id="RHEA:29091"/>
        <dbReference type="Rhea" id="RHEA-COMP:9565"/>
        <dbReference type="Rhea" id="RHEA-COMP:9566"/>
        <dbReference type="ChEBI" id="CHEBI:15378"/>
        <dbReference type="ChEBI" id="CHEBI:16389"/>
        <dbReference type="ChEBI" id="CHEBI:17976"/>
        <dbReference type="ChEBI" id="CHEBI:57540"/>
        <dbReference type="ChEBI" id="CHEBI:57945"/>
        <dbReference type="EC" id="7.1.1.2"/>
    </reaction>
</comment>
<keyword evidence="13" id="KW-0830">Ubiquinone</keyword>
<evidence type="ECO:0000256" key="5">
    <source>
        <dbReference type="ARBA" id="ARBA00022448"/>
    </source>
</evidence>
<feature type="transmembrane region" description="Helical" evidence="18">
    <location>
        <begin position="143"/>
        <end position="161"/>
    </location>
</feature>
<dbReference type="GO" id="GO:0008137">
    <property type="term" value="F:NADH dehydrogenase (ubiquinone) activity"/>
    <property type="evidence" value="ECO:0007669"/>
    <property type="project" value="UniProtKB-EC"/>
</dbReference>
<protein>
    <recommendedName>
        <fullName evidence="4">NADH-ubiquinone oxidoreductase chain 5</fullName>
        <ecNumber evidence="3">7.1.1.2</ecNumber>
    </recommendedName>
    <alternativeName>
        <fullName evidence="16">NADH dehydrogenase subunit 5</fullName>
    </alternativeName>
</protein>
<gene>
    <name evidence="21" type="primary">nad5</name>
</gene>
<evidence type="ECO:0000256" key="4">
    <source>
        <dbReference type="ARBA" id="ARBA00021096"/>
    </source>
</evidence>
<feature type="transmembrane region" description="Helical" evidence="18">
    <location>
        <begin position="325"/>
        <end position="352"/>
    </location>
</feature>
<dbReference type="InterPro" id="IPR003945">
    <property type="entry name" value="NU5C-like"/>
</dbReference>
<evidence type="ECO:0000256" key="13">
    <source>
        <dbReference type="ARBA" id="ARBA00023075"/>
    </source>
</evidence>
<evidence type="ECO:0000256" key="9">
    <source>
        <dbReference type="ARBA" id="ARBA00022967"/>
    </source>
</evidence>
<dbReference type="Pfam" id="PF06455">
    <property type="entry name" value="NADH5_C"/>
    <property type="match status" value="1"/>
</dbReference>
<accession>A0AAT9VW09</accession>
<dbReference type="AlphaFoldDB" id="A0AAT9VW09"/>
<feature type="transmembrane region" description="Helical" evidence="18">
    <location>
        <begin position="111"/>
        <end position="131"/>
    </location>
</feature>
<comment type="subcellular location">
    <subcellularLocation>
        <location evidence="2">Mitochondrion inner membrane</location>
        <topology evidence="2">Multi-pass membrane protein</topology>
    </subcellularLocation>
</comment>
<evidence type="ECO:0000256" key="3">
    <source>
        <dbReference type="ARBA" id="ARBA00012944"/>
    </source>
</evidence>
<name>A0AAT9VW09_9HEMI</name>
<dbReference type="InterPro" id="IPR010934">
    <property type="entry name" value="NADH_DH_su5_C"/>
</dbReference>
<dbReference type="GO" id="GO:0005743">
    <property type="term" value="C:mitochondrial inner membrane"/>
    <property type="evidence" value="ECO:0007669"/>
    <property type="project" value="UniProtKB-SubCell"/>
</dbReference>
<keyword evidence="12" id="KW-0520">NAD</keyword>
<evidence type="ECO:0000259" key="19">
    <source>
        <dbReference type="Pfam" id="PF00361"/>
    </source>
</evidence>
<feature type="transmembrane region" description="Helical" evidence="18">
    <location>
        <begin position="372"/>
        <end position="393"/>
    </location>
</feature>
<organism evidence="21">
    <name type="scientific">Nesidiocoris poppiusi</name>
    <dbReference type="NCBI Taxonomy" id="3059073"/>
    <lineage>
        <taxon>Eukaryota</taxon>
        <taxon>Metazoa</taxon>
        <taxon>Ecdysozoa</taxon>
        <taxon>Arthropoda</taxon>
        <taxon>Hexapoda</taxon>
        <taxon>Insecta</taxon>
        <taxon>Pterygota</taxon>
        <taxon>Neoptera</taxon>
        <taxon>Paraneoptera</taxon>
        <taxon>Hemiptera</taxon>
        <taxon>Heteroptera</taxon>
        <taxon>Panheteroptera</taxon>
        <taxon>Cimicomorpha</taxon>
        <taxon>Miridae</taxon>
        <taxon>Dicyphina</taxon>
        <taxon>Nesidiocoris</taxon>
    </lineage>
</organism>
<sequence>MMYMYLVMSFFILIFGVFFLFLGFFCLSNDYMIFMDWELLSLNSCCLNMSIIIDYMSMTFLSFVFLISSMVIMYSYSYMSEDMFNYRFLMLLLMFIMSMMFMIISPNLISILLGWDGLGLVSYCLVVFFQTSNSYNSGMITVLSNRIGDVGILMSIAWMLNFGSWNYIYYMDFFLDSWVMTYLLVISSFTKSAQIPFSSWLPAAMAAPTPVSALVHSSTLVTAGVYLLIRFSSFLYNLDMFYFMIISLLTMFMSGFGANFEFDLKKIIALSTLSQLGLMMSILFMGFCKLAFFHLLSHAFFKALLFLCAGLIIHSMNNSQDIRDMGYVSVLFPYTSTCLFISSMSLCGAPMMSGYYSKDMVLEYFSMTNTNLIVYVLLMVSILLTVSYSSRLFMYLMYKNSSNYSAQSFMENSYMVVSMNLLVYFSIFLGWALTLILFKTPIFIMLPVMTKLMPLISMFLGLFLGMVFYMNTYDFNLTQMLFFLGGMWFLPKFSTNMLSPKILYLSKFSHNIIDSGWSEWFFSKSHFSFFILCSIMNNFYEKNNMKLYMVSFIFIFFIFII</sequence>
<evidence type="ECO:0000256" key="8">
    <source>
        <dbReference type="ARBA" id="ARBA00022792"/>
    </source>
</evidence>
<keyword evidence="6" id="KW-0679">Respiratory chain</keyword>
<dbReference type="GO" id="GO:0042773">
    <property type="term" value="P:ATP synthesis coupled electron transport"/>
    <property type="evidence" value="ECO:0007669"/>
    <property type="project" value="InterPro"/>
</dbReference>
<keyword evidence="7 18" id="KW-0812">Transmembrane</keyword>
<evidence type="ECO:0000256" key="17">
    <source>
        <dbReference type="ARBA" id="ARBA00049551"/>
    </source>
</evidence>
<evidence type="ECO:0000256" key="10">
    <source>
        <dbReference type="ARBA" id="ARBA00022982"/>
    </source>
</evidence>
<evidence type="ECO:0000256" key="14">
    <source>
        <dbReference type="ARBA" id="ARBA00023128"/>
    </source>
</evidence>
<dbReference type="EMBL" id="OR099830">
    <property type="protein sequence ID" value="WKW91654.1"/>
    <property type="molecule type" value="Genomic_DNA"/>
</dbReference>
<dbReference type="PANTHER" id="PTHR42829">
    <property type="entry name" value="NADH-UBIQUINONE OXIDOREDUCTASE CHAIN 5"/>
    <property type="match status" value="1"/>
</dbReference>
<evidence type="ECO:0000256" key="15">
    <source>
        <dbReference type="ARBA" id="ARBA00023136"/>
    </source>
</evidence>
<dbReference type="PRINTS" id="PR01434">
    <property type="entry name" value="NADHDHGNASE5"/>
</dbReference>
<evidence type="ECO:0000313" key="21">
    <source>
        <dbReference type="EMBL" id="WKW91654.1"/>
    </source>
</evidence>
<feature type="transmembrane region" description="Helical" evidence="18">
    <location>
        <begin position="52"/>
        <end position="76"/>
    </location>
</feature>
<keyword evidence="15 18" id="KW-0472">Membrane</keyword>
<dbReference type="GO" id="GO:0003954">
    <property type="term" value="F:NADH dehydrogenase activity"/>
    <property type="evidence" value="ECO:0007669"/>
    <property type="project" value="TreeGrafter"/>
</dbReference>
<reference evidence="21" key="1">
    <citation type="submission" date="2023-06" db="EMBL/GenBank/DDBJ databases">
        <title>The complete mitogenome of Nesidiocoris poppiusi.</title>
        <authorList>
            <person name="Yan S.-Y."/>
            <person name="Zhang Y.-B."/>
        </authorList>
    </citation>
    <scope>NUCLEOTIDE SEQUENCE</scope>
</reference>
<feature type="domain" description="NADH dehydrogenase subunit 5 C-terminal" evidence="20">
    <location>
        <begin position="388"/>
        <end position="560"/>
    </location>
</feature>
<comment type="function">
    <text evidence="1">Core subunit of the mitochondrial membrane respiratory chain NADH dehydrogenase (Complex I) that is believed to belong to the minimal assembly required for catalysis. Complex I functions in the transfer of electrons from NADH to the respiratory chain. The immediate electron acceptor for the enzyme is believed to be ubiquinone.</text>
</comment>
<evidence type="ECO:0000256" key="7">
    <source>
        <dbReference type="ARBA" id="ARBA00022692"/>
    </source>
</evidence>
<keyword evidence="5" id="KW-0813">Transport</keyword>
<feature type="transmembrane region" description="Helical" evidence="18">
    <location>
        <begin position="211"/>
        <end position="229"/>
    </location>
</feature>
<evidence type="ECO:0000256" key="12">
    <source>
        <dbReference type="ARBA" id="ARBA00023027"/>
    </source>
</evidence>
<evidence type="ECO:0000259" key="20">
    <source>
        <dbReference type="Pfam" id="PF06455"/>
    </source>
</evidence>
<evidence type="ECO:0000256" key="1">
    <source>
        <dbReference type="ARBA" id="ARBA00003257"/>
    </source>
</evidence>
<feature type="transmembrane region" description="Helical" evidence="18">
    <location>
        <begin position="414"/>
        <end position="438"/>
    </location>
</feature>
<proteinExistence type="predicted"/>
<feature type="transmembrane region" description="Helical" evidence="18">
    <location>
        <begin position="88"/>
        <end position="105"/>
    </location>
</feature>
<evidence type="ECO:0000256" key="6">
    <source>
        <dbReference type="ARBA" id="ARBA00022660"/>
    </source>
</evidence>
<keyword evidence="9" id="KW-1278">Translocase</keyword>
<evidence type="ECO:0000256" key="16">
    <source>
        <dbReference type="ARBA" id="ARBA00031027"/>
    </source>
</evidence>
<dbReference type="EC" id="7.1.1.2" evidence="3"/>
<keyword evidence="11 18" id="KW-1133">Transmembrane helix</keyword>
<geneLocation type="mitochondrion" evidence="21"/>
<feature type="transmembrane region" description="Helical" evidence="18">
    <location>
        <begin position="444"/>
        <end position="469"/>
    </location>
</feature>
<feature type="transmembrane region" description="Helical" evidence="18">
    <location>
        <begin position="167"/>
        <end position="190"/>
    </location>
</feature>
<keyword evidence="8" id="KW-0999">Mitochondrion inner membrane</keyword>
<dbReference type="PANTHER" id="PTHR42829:SF2">
    <property type="entry name" value="NADH-UBIQUINONE OXIDOREDUCTASE CHAIN 5"/>
    <property type="match status" value="1"/>
</dbReference>
<dbReference type="GO" id="GO:0015990">
    <property type="term" value="P:electron transport coupled proton transport"/>
    <property type="evidence" value="ECO:0007669"/>
    <property type="project" value="TreeGrafter"/>
</dbReference>
<keyword evidence="10" id="KW-0249">Electron transport</keyword>
<feature type="transmembrane region" description="Helical" evidence="18">
    <location>
        <begin position="545"/>
        <end position="560"/>
    </location>
</feature>
<keyword evidence="14 21" id="KW-0496">Mitochondrion</keyword>
<evidence type="ECO:0000256" key="18">
    <source>
        <dbReference type="SAM" id="Phobius"/>
    </source>
</evidence>
<feature type="transmembrane region" description="Helical" evidence="18">
    <location>
        <begin position="291"/>
        <end position="313"/>
    </location>
</feature>